<dbReference type="InterPro" id="IPR052163">
    <property type="entry name" value="DGC-Regulatory_Protein"/>
</dbReference>
<accession>A0A0E3WGL3</accession>
<dbReference type="PROSITE" id="PS50887">
    <property type="entry name" value="GGDEF"/>
    <property type="match status" value="1"/>
</dbReference>
<keyword evidence="2" id="KW-1133">Transmembrane helix</keyword>
<name>A0A0E3WGL3_9BACL</name>
<reference evidence="5" key="1">
    <citation type="submission" date="2015-03" db="EMBL/GenBank/DDBJ databases">
        <authorList>
            <person name="Wibberg D."/>
        </authorList>
    </citation>
    <scope>NUCLEOTIDE SEQUENCE [LARGE SCALE GENOMIC DNA]</scope>
</reference>
<feature type="region of interest" description="Disordered" evidence="1">
    <location>
        <begin position="261"/>
        <end position="302"/>
    </location>
</feature>
<gene>
    <name evidence="4" type="ORF">PRIO_1321</name>
</gene>
<proteinExistence type="predicted"/>
<feature type="domain" description="GGDEF" evidence="3">
    <location>
        <begin position="134"/>
        <end position="266"/>
    </location>
</feature>
<dbReference type="EMBL" id="LN831776">
    <property type="protein sequence ID" value="CQR53348.1"/>
    <property type="molecule type" value="Genomic_DNA"/>
</dbReference>
<dbReference type="InterPro" id="IPR000160">
    <property type="entry name" value="GGDEF_dom"/>
</dbReference>
<feature type="compositionally biased region" description="Low complexity" evidence="1">
    <location>
        <begin position="269"/>
        <end position="289"/>
    </location>
</feature>
<evidence type="ECO:0000256" key="1">
    <source>
        <dbReference type="SAM" id="MobiDB-lite"/>
    </source>
</evidence>
<dbReference type="Gene3D" id="3.30.70.270">
    <property type="match status" value="1"/>
</dbReference>
<sequence length="302" mass="33574">MEARNYMLALSSVLIAALTIYSIYYLSPKFGGKHQKARAIRAVFMILIAGAGLSVMHLLGMQTLSEYAPDSESLFLPLTLYVLTLAGMLFLFSRLRQLLAEREQLKELAYRDSLTGLLNKNGMDHFWDHCKPNEQLAVLFLDLNRFKAINDTLGHHVGDLLLKAVGTTLSQFSSKGKRHIFRIGGDEFVIIAKRCSRKDAEQLALRILEKTTRNYKLEKHELFVSASIGITMSHGRIDRQKLLKEADSAMYNAKQLGSGRYSLHKQGQSASPSNPAGGSASLLHSSASSTNRLGDKQNSMRA</sequence>
<feature type="compositionally biased region" description="Polar residues" evidence="1">
    <location>
        <begin position="290"/>
        <end position="302"/>
    </location>
</feature>
<dbReference type="AlphaFoldDB" id="A0A0E3WGL3"/>
<feature type="transmembrane region" description="Helical" evidence="2">
    <location>
        <begin position="74"/>
        <end position="92"/>
    </location>
</feature>
<keyword evidence="2" id="KW-0812">Transmembrane</keyword>
<dbReference type="KEGG" id="pri:PRIO_1321"/>
<dbReference type="NCBIfam" id="TIGR00254">
    <property type="entry name" value="GGDEF"/>
    <property type="match status" value="1"/>
</dbReference>
<dbReference type="InterPro" id="IPR043128">
    <property type="entry name" value="Rev_trsase/Diguanyl_cyclase"/>
</dbReference>
<feature type="transmembrane region" description="Helical" evidence="2">
    <location>
        <begin position="39"/>
        <end position="59"/>
    </location>
</feature>
<dbReference type="Proteomes" id="UP000033163">
    <property type="component" value="Chromosome I"/>
</dbReference>
<dbReference type="InterPro" id="IPR029787">
    <property type="entry name" value="Nucleotide_cyclase"/>
</dbReference>
<dbReference type="RefSeq" id="WP_020429782.1">
    <property type="nucleotide sequence ID" value="NZ_AGBD01000934.1"/>
</dbReference>
<dbReference type="PATRIC" id="fig|1073571.4.peg.1372"/>
<dbReference type="PANTHER" id="PTHR46663:SF2">
    <property type="entry name" value="GGDEF DOMAIN-CONTAINING PROTEIN"/>
    <property type="match status" value="1"/>
</dbReference>
<evidence type="ECO:0000313" key="4">
    <source>
        <dbReference type="EMBL" id="CQR53348.1"/>
    </source>
</evidence>
<dbReference type="SMART" id="SM00267">
    <property type="entry name" value="GGDEF"/>
    <property type="match status" value="1"/>
</dbReference>
<organism evidence="4 5">
    <name type="scientific">Paenibacillus riograndensis SBR5</name>
    <dbReference type="NCBI Taxonomy" id="1073571"/>
    <lineage>
        <taxon>Bacteria</taxon>
        <taxon>Bacillati</taxon>
        <taxon>Bacillota</taxon>
        <taxon>Bacilli</taxon>
        <taxon>Bacillales</taxon>
        <taxon>Paenibacillaceae</taxon>
        <taxon>Paenibacillus</taxon>
        <taxon>Paenibacillus sonchi group</taxon>
    </lineage>
</organism>
<dbReference type="CDD" id="cd01949">
    <property type="entry name" value="GGDEF"/>
    <property type="match status" value="1"/>
</dbReference>
<dbReference type="PANTHER" id="PTHR46663">
    <property type="entry name" value="DIGUANYLATE CYCLASE DGCT-RELATED"/>
    <property type="match status" value="1"/>
</dbReference>
<dbReference type="HOGENOM" id="CLU_920843_0_0_9"/>
<dbReference type="Pfam" id="PF00990">
    <property type="entry name" value="GGDEF"/>
    <property type="match status" value="1"/>
</dbReference>
<feature type="transmembrane region" description="Helical" evidence="2">
    <location>
        <begin position="6"/>
        <end position="27"/>
    </location>
</feature>
<keyword evidence="2" id="KW-0472">Membrane</keyword>
<evidence type="ECO:0000256" key="2">
    <source>
        <dbReference type="SAM" id="Phobius"/>
    </source>
</evidence>
<dbReference type="SUPFAM" id="SSF55073">
    <property type="entry name" value="Nucleotide cyclase"/>
    <property type="match status" value="1"/>
</dbReference>
<protein>
    <recommendedName>
        <fullName evidence="3">GGDEF domain-containing protein</fullName>
    </recommendedName>
</protein>
<evidence type="ECO:0000259" key="3">
    <source>
        <dbReference type="PROSITE" id="PS50887"/>
    </source>
</evidence>
<evidence type="ECO:0000313" key="5">
    <source>
        <dbReference type="Proteomes" id="UP000033163"/>
    </source>
</evidence>